<keyword evidence="2" id="KW-1185">Reference proteome</keyword>
<organism evidence="1 2">
    <name type="scientific">Mesorhizobium kowhaii</name>
    <dbReference type="NCBI Taxonomy" id="1300272"/>
    <lineage>
        <taxon>Bacteria</taxon>
        <taxon>Pseudomonadati</taxon>
        <taxon>Pseudomonadota</taxon>
        <taxon>Alphaproteobacteria</taxon>
        <taxon>Hyphomicrobiales</taxon>
        <taxon>Phyllobacteriaceae</taxon>
        <taxon>Mesorhizobium</taxon>
    </lineage>
</organism>
<gene>
    <name evidence="1" type="ORF">B5V02_15030</name>
</gene>
<evidence type="ECO:0000313" key="1">
    <source>
        <dbReference type="EMBL" id="PZV37597.1"/>
    </source>
</evidence>
<reference evidence="2" key="1">
    <citation type="submission" date="2017-03" db="EMBL/GenBank/DDBJ databases">
        <authorList>
            <person name="Safronova V.I."/>
            <person name="Sazanova A.L."/>
            <person name="Chirak E.R."/>
        </authorList>
    </citation>
    <scope>NUCLEOTIDE SEQUENCE [LARGE SCALE GENOMIC DNA]</scope>
    <source>
        <strain evidence="2">Ach-343</strain>
    </source>
</reference>
<protein>
    <submittedName>
        <fullName evidence="1">Uncharacterized protein</fullName>
    </submittedName>
</protein>
<dbReference type="AlphaFoldDB" id="A0A2W7C3Z2"/>
<evidence type="ECO:0000313" key="2">
    <source>
        <dbReference type="Proteomes" id="UP000248616"/>
    </source>
</evidence>
<dbReference type="Proteomes" id="UP000248616">
    <property type="component" value="Unassembled WGS sequence"/>
</dbReference>
<proteinExistence type="predicted"/>
<comment type="caution">
    <text evidence="1">The sequence shown here is derived from an EMBL/GenBank/DDBJ whole genome shotgun (WGS) entry which is preliminary data.</text>
</comment>
<accession>A0A2W7C3Z2</accession>
<sequence>MAKGWTFQSLIDGKMTVTAFCHYAPCNNSQPLDLVKLRDRFGPDAPADDLVRKLKCGRCGSRKVGLIYTPPGARS</sequence>
<dbReference type="EMBL" id="MZXV01000032">
    <property type="protein sequence ID" value="PZV37597.1"/>
    <property type="molecule type" value="Genomic_DNA"/>
</dbReference>
<dbReference type="OrthoDB" id="8083970at2"/>
<name>A0A2W7C3Z2_9HYPH</name>
<dbReference type="RefSeq" id="WP_111544946.1">
    <property type="nucleotide sequence ID" value="NZ_MZXV01000032.1"/>
</dbReference>